<feature type="signal peptide" evidence="2">
    <location>
        <begin position="1"/>
        <end position="20"/>
    </location>
</feature>
<feature type="chain" id="PRO_5015571916" evidence="2">
    <location>
        <begin position="21"/>
        <end position="218"/>
    </location>
</feature>
<dbReference type="AlphaFoldDB" id="A0A2S4PMV0"/>
<evidence type="ECO:0000256" key="1">
    <source>
        <dbReference type="SAM" id="MobiDB-lite"/>
    </source>
</evidence>
<dbReference type="OrthoDB" id="10524485at2759"/>
<feature type="compositionally biased region" description="Polar residues" evidence="1">
    <location>
        <begin position="192"/>
        <end position="211"/>
    </location>
</feature>
<feature type="region of interest" description="Disordered" evidence="1">
    <location>
        <begin position="192"/>
        <end position="218"/>
    </location>
</feature>
<sequence length="218" mass="23945">MQSYPRFVFTILILSGLISALPKIDRLERRTNTISLQNRELHSEWSISTSSPHQRKRSIFKNVKRARTTKYGVPCDGTIYKQSRVDAIAAKACNQAYNSGRGSLRGALANMFRPSAKPFTGSPDLFPGKRFLNMRSITQGFFTLNQLKRIFGGGKSDYMVFSGQCTPVGIVRQTRGQMSVCATFSDSGVISTGGSTASSPTRPNVANQSPRLNGAYFG</sequence>
<evidence type="ECO:0000313" key="4">
    <source>
        <dbReference type="Proteomes" id="UP000237438"/>
    </source>
</evidence>
<keyword evidence="2" id="KW-0732">Signal</keyword>
<proteinExistence type="predicted"/>
<organism evidence="3 4">
    <name type="scientific">Erysiphe pulchra</name>
    <dbReference type="NCBI Taxonomy" id="225359"/>
    <lineage>
        <taxon>Eukaryota</taxon>
        <taxon>Fungi</taxon>
        <taxon>Dikarya</taxon>
        <taxon>Ascomycota</taxon>
        <taxon>Pezizomycotina</taxon>
        <taxon>Leotiomycetes</taxon>
        <taxon>Erysiphales</taxon>
        <taxon>Erysiphaceae</taxon>
        <taxon>Erysiphe</taxon>
    </lineage>
</organism>
<dbReference type="Proteomes" id="UP000237438">
    <property type="component" value="Unassembled WGS sequence"/>
</dbReference>
<comment type="caution">
    <text evidence="3">The sequence shown here is derived from an EMBL/GenBank/DDBJ whole genome shotgun (WGS) entry which is preliminary data.</text>
</comment>
<gene>
    <name evidence="3" type="ORF">EPUL_005947</name>
</gene>
<keyword evidence="4" id="KW-1185">Reference proteome</keyword>
<accession>A0A2S4PMV0</accession>
<protein>
    <submittedName>
        <fullName evidence="3">Uncharacterized protein</fullName>
    </submittedName>
</protein>
<name>A0A2S4PMV0_9PEZI</name>
<evidence type="ECO:0000256" key="2">
    <source>
        <dbReference type="SAM" id="SignalP"/>
    </source>
</evidence>
<dbReference type="EMBL" id="PEDP01001686">
    <property type="protein sequence ID" value="POS83331.1"/>
    <property type="molecule type" value="Genomic_DNA"/>
</dbReference>
<reference evidence="3 4" key="1">
    <citation type="submission" date="2017-10" db="EMBL/GenBank/DDBJ databases">
        <title>Development of genomic resources for the powdery mildew, Erysiphe pulchra.</title>
        <authorList>
            <person name="Wadl P.A."/>
            <person name="Mack B.M."/>
            <person name="Moore G."/>
            <person name="Beltz S.B."/>
        </authorList>
    </citation>
    <scope>NUCLEOTIDE SEQUENCE [LARGE SCALE GENOMIC DNA]</scope>
    <source>
        <strain evidence="3">Cflorida</strain>
    </source>
</reference>
<evidence type="ECO:0000313" key="3">
    <source>
        <dbReference type="EMBL" id="POS83331.1"/>
    </source>
</evidence>